<dbReference type="AlphaFoldDB" id="A0A3L8RY90"/>
<accession>A0A3L8RY90</accession>
<dbReference type="Proteomes" id="UP000276834">
    <property type="component" value="Unassembled WGS sequence"/>
</dbReference>
<sequence length="64" mass="6895">MDDVATQEVWHLEDVTEEWGAGRGAQEGRAAAWLQHGGSGVGPIVDLEWAKSEQRSGNCIGNKC</sequence>
<dbReference type="EMBL" id="QUSF01000126">
    <property type="protein sequence ID" value="RLV90301.1"/>
    <property type="molecule type" value="Genomic_DNA"/>
</dbReference>
<gene>
    <name evidence="1" type="ORF">DV515_00014491</name>
</gene>
<name>A0A3L8RY90_CHLGU</name>
<reference evidence="1 2" key="1">
    <citation type="journal article" date="2018" name="Proc. R. Soc. B">
        <title>A non-coding region near Follistatin controls head colour polymorphism in the Gouldian finch.</title>
        <authorList>
            <person name="Toomey M.B."/>
            <person name="Marques C.I."/>
            <person name="Andrade P."/>
            <person name="Araujo P.M."/>
            <person name="Sabatino S."/>
            <person name="Gazda M.A."/>
            <person name="Afonso S."/>
            <person name="Lopes R.J."/>
            <person name="Corbo J.C."/>
            <person name="Carneiro M."/>
        </authorList>
    </citation>
    <scope>NUCLEOTIDE SEQUENCE [LARGE SCALE GENOMIC DNA]</scope>
    <source>
        <strain evidence="1">Red01</strain>
        <tissue evidence="1">Muscle</tissue>
    </source>
</reference>
<comment type="caution">
    <text evidence="1">The sequence shown here is derived from an EMBL/GenBank/DDBJ whole genome shotgun (WGS) entry which is preliminary data.</text>
</comment>
<proteinExistence type="predicted"/>
<evidence type="ECO:0000313" key="2">
    <source>
        <dbReference type="Proteomes" id="UP000276834"/>
    </source>
</evidence>
<organism evidence="1 2">
    <name type="scientific">Chloebia gouldiae</name>
    <name type="common">Gouldian finch</name>
    <name type="synonym">Erythrura gouldiae</name>
    <dbReference type="NCBI Taxonomy" id="44316"/>
    <lineage>
        <taxon>Eukaryota</taxon>
        <taxon>Metazoa</taxon>
        <taxon>Chordata</taxon>
        <taxon>Craniata</taxon>
        <taxon>Vertebrata</taxon>
        <taxon>Euteleostomi</taxon>
        <taxon>Archelosauria</taxon>
        <taxon>Archosauria</taxon>
        <taxon>Dinosauria</taxon>
        <taxon>Saurischia</taxon>
        <taxon>Theropoda</taxon>
        <taxon>Coelurosauria</taxon>
        <taxon>Aves</taxon>
        <taxon>Neognathae</taxon>
        <taxon>Neoaves</taxon>
        <taxon>Telluraves</taxon>
        <taxon>Australaves</taxon>
        <taxon>Passeriformes</taxon>
        <taxon>Passeroidea</taxon>
        <taxon>Passeridae</taxon>
        <taxon>Chloebia</taxon>
    </lineage>
</organism>
<protein>
    <submittedName>
        <fullName evidence="1">Uncharacterized protein</fullName>
    </submittedName>
</protein>
<keyword evidence="2" id="KW-1185">Reference proteome</keyword>
<evidence type="ECO:0000313" key="1">
    <source>
        <dbReference type="EMBL" id="RLV90301.1"/>
    </source>
</evidence>